<proteinExistence type="predicted"/>
<dbReference type="AlphaFoldDB" id="A0A3A4A9T0"/>
<gene>
    <name evidence="2" type="ORF">D5H75_36450</name>
</gene>
<feature type="compositionally biased region" description="Pro residues" evidence="1">
    <location>
        <begin position="242"/>
        <end position="253"/>
    </location>
</feature>
<dbReference type="RefSeq" id="WP_119931161.1">
    <property type="nucleotide sequence ID" value="NZ_QZEY01000023.1"/>
</dbReference>
<feature type="compositionally biased region" description="Basic and acidic residues" evidence="1">
    <location>
        <begin position="227"/>
        <end position="237"/>
    </location>
</feature>
<comment type="caution">
    <text evidence="2">The sequence shown here is derived from an EMBL/GenBank/DDBJ whole genome shotgun (WGS) entry which is preliminary data.</text>
</comment>
<organism evidence="2 3">
    <name type="scientific">Bailinhaonella thermotolerans</name>
    <dbReference type="NCBI Taxonomy" id="1070861"/>
    <lineage>
        <taxon>Bacteria</taxon>
        <taxon>Bacillati</taxon>
        <taxon>Actinomycetota</taxon>
        <taxon>Actinomycetes</taxon>
        <taxon>Streptosporangiales</taxon>
        <taxon>Streptosporangiaceae</taxon>
        <taxon>Bailinhaonella</taxon>
    </lineage>
</organism>
<sequence>MGGHRPAVALSPRALGRLIAVAGFAAVAWLLAGASHAEADGTGESAVPLNVDDAAVRCLLDCLGGVTNQDLGPGFSHNGSVQIQRDRLQRDVQHDVQRVGRGVARVDDSVRDQMGGLRGLLAPAARTASATGGESARRDDGDALWPGTIRRLLTTPVSLRDLDVQESQARRARDAEVDKLLRSLGVSTPAIQGFDPTIMDVGSVSPEAFAKHPVAAAGAGRKAPARAGDDGARRPLREAPLPGAPLPAAPAPAAPASAPAPSAAGGPAGAPLGGVISTEATRFAMGADGLAAVARRSADAPIFQAATGDPTLRPD</sequence>
<feature type="region of interest" description="Disordered" evidence="1">
    <location>
        <begin position="214"/>
        <end position="267"/>
    </location>
</feature>
<protein>
    <submittedName>
        <fullName evidence="2">Uncharacterized protein</fullName>
    </submittedName>
</protein>
<dbReference type="Proteomes" id="UP000265768">
    <property type="component" value="Unassembled WGS sequence"/>
</dbReference>
<dbReference type="EMBL" id="QZEY01000023">
    <property type="protein sequence ID" value="RJL22086.1"/>
    <property type="molecule type" value="Genomic_DNA"/>
</dbReference>
<evidence type="ECO:0000313" key="3">
    <source>
        <dbReference type="Proteomes" id="UP000265768"/>
    </source>
</evidence>
<reference evidence="2 3" key="1">
    <citation type="submission" date="2018-09" db="EMBL/GenBank/DDBJ databases">
        <title>YIM 75507 draft genome.</title>
        <authorList>
            <person name="Tang S."/>
            <person name="Feng Y."/>
        </authorList>
    </citation>
    <scope>NUCLEOTIDE SEQUENCE [LARGE SCALE GENOMIC DNA]</scope>
    <source>
        <strain evidence="2 3">YIM 75507</strain>
    </source>
</reference>
<evidence type="ECO:0000313" key="2">
    <source>
        <dbReference type="EMBL" id="RJL22086.1"/>
    </source>
</evidence>
<evidence type="ECO:0000256" key="1">
    <source>
        <dbReference type="SAM" id="MobiDB-lite"/>
    </source>
</evidence>
<feature type="compositionally biased region" description="Low complexity" evidence="1">
    <location>
        <begin position="254"/>
        <end position="265"/>
    </location>
</feature>
<accession>A0A3A4A9T0</accession>
<feature type="compositionally biased region" description="Low complexity" evidence="1">
    <location>
        <begin position="215"/>
        <end position="226"/>
    </location>
</feature>
<name>A0A3A4A9T0_9ACTN</name>
<keyword evidence="3" id="KW-1185">Reference proteome</keyword>